<feature type="region of interest" description="Disordered" evidence="1">
    <location>
        <begin position="89"/>
        <end position="117"/>
    </location>
</feature>
<keyword evidence="3" id="KW-1185">Reference proteome</keyword>
<proteinExistence type="predicted"/>
<sequence length="134" mass="13857">MTSAVFLSAPPVAVTARLPDEDFWPRQLGASNWNVPPLLPLMVMVFAPAGAAAPPDPPAAFEGAADVGAAAGTEAAALDAAALGAALPDAAAVADDEEPEDVEEPEEEQAVRRRAETPRIATGYTRVIRIMGRL</sequence>
<dbReference type="EMBL" id="JZKH01000007">
    <property type="protein sequence ID" value="KJS63000.1"/>
    <property type="molecule type" value="Genomic_DNA"/>
</dbReference>
<accession>A0A0F2TL54</accession>
<name>A0A0F2TL54_STRR3</name>
<dbReference type="Proteomes" id="UP000033699">
    <property type="component" value="Unassembled WGS sequence"/>
</dbReference>
<evidence type="ECO:0000313" key="3">
    <source>
        <dbReference type="Proteomes" id="UP000033699"/>
    </source>
</evidence>
<comment type="caution">
    <text evidence="2">The sequence shown here is derived from an EMBL/GenBank/DDBJ whole genome shotgun (WGS) entry which is preliminary data.</text>
</comment>
<gene>
    <name evidence="2" type="ORF">VM95_05880</name>
</gene>
<evidence type="ECO:0000313" key="2">
    <source>
        <dbReference type="EMBL" id="KJS63000.1"/>
    </source>
</evidence>
<evidence type="ECO:0000256" key="1">
    <source>
        <dbReference type="SAM" id="MobiDB-lite"/>
    </source>
</evidence>
<reference evidence="2 3" key="1">
    <citation type="submission" date="2015-02" db="EMBL/GenBank/DDBJ databases">
        <authorList>
            <person name="Ju K.-S."/>
            <person name="Doroghazi J.R."/>
            <person name="Metcalf W."/>
        </authorList>
    </citation>
    <scope>NUCLEOTIDE SEQUENCE [LARGE SCALE GENOMIC DNA]</scope>
    <source>
        <strain evidence="2 3">ATCC 31215</strain>
    </source>
</reference>
<feature type="compositionally biased region" description="Acidic residues" evidence="1">
    <location>
        <begin position="94"/>
        <end position="108"/>
    </location>
</feature>
<organism evidence="2 3">
    <name type="scientific">Streptomyces rubellomurinus (strain ATCC 31215)</name>
    <dbReference type="NCBI Taxonomy" id="359131"/>
    <lineage>
        <taxon>Bacteria</taxon>
        <taxon>Bacillati</taxon>
        <taxon>Actinomycetota</taxon>
        <taxon>Actinomycetes</taxon>
        <taxon>Kitasatosporales</taxon>
        <taxon>Streptomycetaceae</taxon>
        <taxon>Streptomyces</taxon>
    </lineage>
</organism>
<dbReference type="AlphaFoldDB" id="A0A0F2TL54"/>
<protein>
    <submittedName>
        <fullName evidence="2">Uncharacterized protein</fullName>
    </submittedName>
</protein>